<evidence type="ECO:0000313" key="2">
    <source>
        <dbReference type="EMBL" id="MBZ2165325.1"/>
    </source>
</evidence>
<dbReference type="AlphaFoldDB" id="A0A8T5V0V3"/>
<dbReference type="GO" id="GO:0000271">
    <property type="term" value="P:polysaccharide biosynthetic process"/>
    <property type="evidence" value="ECO:0007669"/>
    <property type="project" value="TreeGrafter"/>
</dbReference>
<comment type="similarity">
    <text evidence="1">Belongs to the DegT/DnrJ/EryC1 family.</text>
</comment>
<dbReference type="InterPro" id="IPR015424">
    <property type="entry name" value="PyrdxlP-dep_Trfase"/>
</dbReference>
<dbReference type="PANTHER" id="PTHR30244">
    <property type="entry name" value="TRANSAMINASE"/>
    <property type="match status" value="1"/>
</dbReference>
<dbReference type="GO" id="GO:0008483">
    <property type="term" value="F:transaminase activity"/>
    <property type="evidence" value="ECO:0007669"/>
    <property type="project" value="UniProtKB-KW"/>
</dbReference>
<evidence type="ECO:0000313" key="3">
    <source>
        <dbReference type="Proteomes" id="UP000825933"/>
    </source>
</evidence>
<comment type="caution">
    <text evidence="2">The sequence shown here is derived from an EMBL/GenBank/DDBJ whole genome shotgun (WGS) entry which is preliminary data.</text>
</comment>
<organism evidence="2 3">
    <name type="scientific">Methanobacterium spitsbergense</name>
    <dbReference type="NCBI Taxonomy" id="2874285"/>
    <lineage>
        <taxon>Archaea</taxon>
        <taxon>Methanobacteriati</taxon>
        <taxon>Methanobacteriota</taxon>
        <taxon>Methanomada group</taxon>
        <taxon>Methanobacteria</taxon>
        <taxon>Methanobacteriales</taxon>
        <taxon>Methanobacteriaceae</taxon>
        <taxon>Methanobacterium</taxon>
    </lineage>
</organism>
<dbReference type="Pfam" id="PF01041">
    <property type="entry name" value="DegT_DnrJ_EryC1"/>
    <property type="match status" value="1"/>
</dbReference>
<dbReference type="Proteomes" id="UP000825933">
    <property type="component" value="Unassembled WGS sequence"/>
</dbReference>
<protein>
    <submittedName>
        <fullName evidence="2">DegT/DnrJ/EryC1/StrS family aminotransferase</fullName>
    </submittedName>
</protein>
<dbReference type="InterPro" id="IPR015421">
    <property type="entry name" value="PyrdxlP-dep_Trfase_major"/>
</dbReference>
<gene>
    <name evidence="2" type="ORF">K8N75_04640</name>
</gene>
<dbReference type="InterPro" id="IPR000653">
    <property type="entry name" value="DegT/StrS_aminotransferase"/>
</dbReference>
<dbReference type="EMBL" id="JAIOUQ010000003">
    <property type="protein sequence ID" value="MBZ2165325.1"/>
    <property type="molecule type" value="Genomic_DNA"/>
</dbReference>
<name>A0A8T5V0V3_9EURY</name>
<evidence type="ECO:0000256" key="1">
    <source>
        <dbReference type="RuleBase" id="RU004508"/>
    </source>
</evidence>
<reference evidence="3" key="1">
    <citation type="journal article" date="2022" name="Microbiol. Resour. Announc.">
        <title>Draft Genome Sequence of a Methanogenic Archaeon from West Spitsbergen Permafrost.</title>
        <authorList>
            <person name="Trubitsyn V."/>
            <person name="Rivkina E."/>
            <person name="Shcherbakova V."/>
        </authorList>
    </citation>
    <scope>NUCLEOTIDE SEQUENCE [LARGE SCALE GENOMIC DNA]</scope>
    <source>
        <strain evidence="3">VT</strain>
    </source>
</reference>
<keyword evidence="2" id="KW-0808">Transferase</keyword>
<dbReference type="Gene3D" id="3.40.640.10">
    <property type="entry name" value="Type I PLP-dependent aspartate aminotransferase-like (Major domain)"/>
    <property type="match status" value="1"/>
</dbReference>
<dbReference type="GO" id="GO:0030170">
    <property type="term" value="F:pyridoxal phosphate binding"/>
    <property type="evidence" value="ECO:0007669"/>
    <property type="project" value="TreeGrafter"/>
</dbReference>
<keyword evidence="2" id="KW-0032">Aminotransferase</keyword>
<dbReference type="PANTHER" id="PTHR30244:SF34">
    <property type="entry name" value="DTDP-4-AMINO-4,6-DIDEOXYGALACTOSE TRANSAMINASE"/>
    <property type="match status" value="1"/>
</dbReference>
<keyword evidence="1" id="KW-0663">Pyridoxal phosphate</keyword>
<dbReference type="RefSeq" id="WP_223790931.1">
    <property type="nucleotide sequence ID" value="NZ_JAIOUQ010000003.1"/>
</dbReference>
<keyword evidence="3" id="KW-1185">Reference proteome</keyword>
<sequence length="327" mass="36182">MDLFYRRPSFETRNAMSKSALNLKHIPGSRYEEIESAEEGVKKFTRHDQVKIVNSGNSAILSVMSTFKDRIMIPDQGGWIGFKKMAEFLGIKAIPIPTELGIVEVNELECLIEKFNPEALFITSFAGYSAEQPIKNIYKICEDMGVVLVEDASGGIGDESGMLGNGKHAHVIVASTGSPKTVNVGNGGFISTNDINLINSAKNILKSFKADPVTCAGIASEIKNAPYILSKTLEVCNFLKSEIMEFREVLYGDKSGLNIIIPDEHPKRLSYQLRNRFNVNGGSIITVCPNYNRVKMNALCIEIKNLDVKCMTHENLDEIVKILKTLN</sequence>
<proteinExistence type="inferred from homology"/>
<dbReference type="SUPFAM" id="SSF53383">
    <property type="entry name" value="PLP-dependent transferases"/>
    <property type="match status" value="1"/>
</dbReference>
<accession>A0A8T5V0V3</accession>